<comment type="cofactor">
    <cofactor evidence="1">
        <name>FAD</name>
        <dbReference type="ChEBI" id="CHEBI:57692"/>
    </cofactor>
</comment>
<dbReference type="PRINTS" id="PR00368">
    <property type="entry name" value="FADPNR"/>
</dbReference>
<evidence type="ECO:0000256" key="1">
    <source>
        <dbReference type="ARBA" id="ARBA00001974"/>
    </source>
</evidence>
<dbReference type="PANTHER" id="PTHR43557">
    <property type="entry name" value="APOPTOSIS-INDUCING FACTOR 1"/>
    <property type="match status" value="1"/>
</dbReference>
<dbReference type="InterPro" id="IPR023753">
    <property type="entry name" value="FAD/NAD-binding_dom"/>
</dbReference>
<evidence type="ECO:0000256" key="4">
    <source>
        <dbReference type="ARBA" id="ARBA00023002"/>
    </source>
</evidence>
<dbReference type="Proteomes" id="UP000270342">
    <property type="component" value="Unassembled WGS sequence"/>
</dbReference>
<evidence type="ECO:0000256" key="2">
    <source>
        <dbReference type="ARBA" id="ARBA00022630"/>
    </source>
</evidence>
<evidence type="ECO:0008006" key="9">
    <source>
        <dbReference type="Google" id="ProtNLM"/>
    </source>
</evidence>
<gene>
    <name evidence="7" type="ORF">D7S86_05235</name>
</gene>
<organism evidence="7 8">
    <name type="scientific">Pararobbsia silviterrae</name>
    <dbReference type="NCBI Taxonomy" id="1792498"/>
    <lineage>
        <taxon>Bacteria</taxon>
        <taxon>Pseudomonadati</taxon>
        <taxon>Pseudomonadota</taxon>
        <taxon>Betaproteobacteria</taxon>
        <taxon>Burkholderiales</taxon>
        <taxon>Burkholderiaceae</taxon>
        <taxon>Pararobbsia</taxon>
    </lineage>
</organism>
<dbReference type="SUPFAM" id="SSF55424">
    <property type="entry name" value="FAD/NAD-linked reductases, dimerisation (C-terminal) domain"/>
    <property type="match status" value="1"/>
</dbReference>
<evidence type="ECO:0000256" key="3">
    <source>
        <dbReference type="ARBA" id="ARBA00022827"/>
    </source>
</evidence>
<dbReference type="RefSeq" id="WP_121084029.1">
    <property type="nucleotide sequence ID" value="NZ_RBZU01000001.1"/>
</dbReference>
<comment type="caution">
    <text evidence="7">The sequence shown here is derived from an EMBL/GenBank/DDBJ whole genome shotgun (WGS) entry which is preliminary data.</text>
</comment>
<dbReference type="Gene3D" id="3.50.50.60">
    <property type="entry name" value="FAD/NAD(P)-binding domain"/>
    <property type="match status" value="2"/>
</dbReference>
<dbReference type="AlphaFoldDB" id="A0A494YGY9"/>
<dbReference type="Gene3D" id="3.30.390.30">
    <property type="match status" value="1"/>
</dbReference>
<keyword evidence="4" id="KW-0560">Oxidoreductase</keyword>
<dbReference type="InterPro" id="IPR036188">
    <property type="entry name" value="FAD/NAD-bd_sf"/>
</dbReference>
<dbReference type="Pfam" id="PF14759">
    <property type="entry name" value="Reductase_C"/>
    <property type="match status" value="1"/>
</dbReference>
<dbReference type="PRINTS" id="PR00411">
    <property type="entry name" value="PNDRDTASEI"/>
</dbReference>
<dbReference type="Pfam" id="PF07992">
    <property type="entry name" value="Pyr_redox_2"/>
    <property type="match status" value="1"/>
</dbReference>
<feature type="domain" description="FAD/NAD(P)-binding" evidence="5">
    <location>
        <begin position="6"/>
        <end position="304"/>
    </location>
</feature>
<dbReference type="PANTHER" id="PTHR43557:SF2">
    <property type="entry name" value="RIESKE DOMAIN-CONTAINING PROTEIN-RELATED"/>
    <property type="match status" value="1"/>
</dbReference>
<feature type="domain" description="Reductase C-terminal" evidence="6">
    <location>
        <begin position="340"/>
        <end position="422"/>
    </location>
</feature>
<evidence type="ECO:0000259" key="6">
    <source>
        <dbReference type="Pfam" id="PF14759"/>
    </source>
</evidence>
<dbReference type="OrthoDB" id="9769238at2"/>
<evidence type="ECO:0000313" key="7">
    <source>
        <dbReference type="EMBL" id="RKP59287.1"/>
    </source>
</evidence>
<accession>A0A494YGY9</accession>
<reference evidence="7 8" key="1">
    <citation type="submission" date="2018-10" db="EMBL/GenBank/DDBJ databases">
        <title>Robbsia sp. DHC34, isolated from soil.</title>
        <authorList>
            <person name="Gao Z.-H."/>
            <person name="Qiu L.-H."/>
        </authorList>
    </citation>
    <scope>NUCLEOTIDE SEQUENCE [LARGE SCALE GENOMIC DNA]</scope>
    <source>
        <strain evidence="7 8">DHC34</strain>
    </source>
</reference>
<dbReference type="EMBL" id="RBZU01000001">
    <property type="protein sequence ID" value="RKP59287.1"/>
    <property type="molecule type" value="Genomic_DNA"/>
</dbReference>
<keyword evidence="2" id="KW-0285">Flavoprotein</keyword>
<dbReference type="GO" id="GO:0016651">
    <property type="term" value="F:oxidoreductase activity, acting on NAD(P)H"/>
    <property type="evidence" value="ECO:0007669"/>
    <property type="project" value="TreeGrafter"/>
</dbReference>
<dbReference type="InterPro" id="IPR050446">
    <property type="entry name" value="FAD-oxidoreductase/Apoptosis"/>
</dbReference>
<keyword evidence="8" id="KW-1185">Reference proteome</keyword>
<dbReference type="GO" id="GO:0005737">
    <property type="term" value="C:cytoplasm"/>
    <property type="evidence" value="ECO:0007669"/>
    <property type="project" value="TreeGrafter"/>
</dbReference>
<dbReference type="InterPro" id="IPR028202">
    <property type="entry name" value="Reductase_C"/>
</dbReference>
<name>A0A494YGY9_9BURK</name>
<evidence type="ECO:0000259" key="5">
    <source>
        <dbReference type="Pfam" id="PF07992"/>
    </source>
</evidence>
<proteinExistence type="predicted"/>
<dbReference type="SUPFAM" id="SSF51905">
    <property type="entry name" value="FAD/NAD(P)-binding domain"/>
    <property type="match status" value="2"/>
</dbReference>
<evidence type="ECO:0000313" key="8">
    <source>
        <dbReference type="Proteomes" id="UP000270342"/>
    </source>
</evidence>
<protein>
    <recommendedName>
        <fullName evidence="9">Pyridine nucleotide-disulfide oxidoreductase</fullName>
    </recommendedName>
</protein>
<dbReference type="InterPro" id="IPR016156">
    <property type="entry name" value="FAD/NAD-linked_Rdtase_dimer_sf"/>
</dbReference>
<sequence>MSGHHHVAIVGAGQAAARCAAFLRDSGFEGAITVIGDEPELPYERPALSKDTLTGTPEIGKLHVFEPAFYRNQRIDVLTGTHVDNLDAHAKTVTLHDGGRLTYDRLVLATGSRARTLSIPGLGDTPVLTLRSFADALRIRALLQPGIRLVILGGGFIGLEVAASAACLGCAVTVVEAGARVMGRVVSDLTGRWVTDVHRARGVAVKTGCAVVGASPCADGAVRVLLDDGTQLEADAIIVGVGGEANMALAQHAGLACGNGIHVDERCRTSAPDVFAIGDVASQFNPLYGTRLRLESWDNAERQAEIGAAALLDTLNHAPRLRADARLPDGFATDARTIPWFWTDQYDVNVQIVGRTAASDRVIVRGDRADGAFIVFHFIGSRLVGAELINSGRDRRAVRELVALGHADEAALGDVQIPLKNLSAAYRSSATSR</sequence>
<keyword evidence="3" id="KW-0274">FAD</keyword>